<keyword evidence="7 10" id="KW-0472">Membrane</keyword>
<keyword evidence="3" id="KW-0408">Iron</keyword>
<comment type="catalytic activity">
    <reaction evidence="8">
        <text>Fe(2+)(in) = Fe(2+)(out)</text>
        <dbReference type="Rhea" id="RHEA:28486"/>
        <dbReference type="ChEBI" id="CHEBI:29033"/>
    </reaction>
    <physiologicalReaction direction="left-to-right" evidence="8">
        <dbReference type="Rhea" id="RHEA:28487"/>
    </physiologicalReaction>
</comment>
<evidence type="ECO:0000256" key="10">
    <source>
        <dbReference type="SAM" id="Phobius"/>
    </source>
</evidence>
<sequence>IEDLAANLKTVDFQKVLNVVVGGDHEKGNTTGEILSGVCLPPSLGHSSQDETGNAKGEILSGVCLPPSLGQNSLDETGNAKEELLSGVCLPPSLGHDSQSSASVTKGNGNENERIIEEVEEEVVELEFFDAAAIDKLHTHNAYCPKCSSRITKVVLRRVKRERRILIETGDGHDQKLDLLGCLSCFSVFVRIGKKLNPFPIFGNGGTNSTEIAGEPHLSNTSSAPSGSASVRGKPVTNEDGCFDLHWFFNKRREQDNGKKLSEPGNFAGGLTPGAMPSKKSPSEIKDNKGVDCRIPMEDPGASPSTVDSSSTGRPVFSVEVKDSKSLEIVKCLVYGGLIESITSLGVVSSAAASDADTMKIVTIGVANLIGGFFVICQNLVDLKYSVGGGSGHREQVDRYGEVLGQRKHFLLHATFALLSYFVFGLVPPVIYGFTFRKSDDRDYKLIAVAAASLLCIIILAIGKAYTQGANKFSKYLKTIVSYVIAAGMASGVAYAAGHLIKRLMDDLGWFDSKPAPSLFSPEMISQNPAWASY</sequence>
<dbReference type="CDD" id="cd01059">
    <property type="entry name" value="CCC1_like"/>
    <property type="match status" value="1"/>
</dbReference>
<feature type="compositionally biased region" description="Basic and acidic residues" evidence="9">
    <location>
        <begin position="281"/>
        <end position="297"/>
    </location>
</feature>
<accession>A0ABS8SBD6</accession>
<dbReference type="PANTHER" id="PTHR38937">
    <property type="entry name" value="MEMBRANE PROTEIN OF ER BODY-LIKE PROTEIN"/>
    <property type="match status" value="1"/>
</dbReference>
<comment type="subcellular location">
    <subcellularLocation>
        <location evidence="1">Vacuole membrane</location>
        <topology evidence="1">Multi-pass membrane protein</topology>
    </subcellularLocation>
</comment>
<keyword evidence="12" id="KW-1185">Reference proteome</keyword>
<dbReference type="EMBL" id="JACEIK010000385">
    <property type="protein sequence ID" value="MCD7456077.1"/>
    <property type="molecule type" value="Genomic_DNA"/>
</dbReference>
<feature type="transmembrane region" description="Helical" evidence="10">
    <location>
        <begin position="361"/>
        <end position="381"/>
    </location>
</feature>
<keyword evidence="5 10" id="KW-0812">Transmembrane</keyword>
<feature type="transmembrane region" description="Helical" evidence="10">
    <location>
        <begin position="479"/>
        <end position="498"/>
    </location>
</feature>
<dbReference type="Proteomes" id="UP000823775">
    <property type="component" value="Unassembled WGS sequence"/>
</dbReference>
<keyword evidence="3" id="KW-0410">Iron transport</keyword>
<feature type="compositionally biased region" description="Polar residues" evidence="9">
    <location>
        <begin position="303"/>
        <end position="313"/>
    </location>
</feature>
<feature type="region of interest" description="Disordered" evidence="9">
    <location>
        <begin position="212"/>
        <end position="235"/>
    </location>
</feature>
<keyword evidence="4" id="KW-0926">Vacuole</keyword>
<evidence type="ECO:0000256" key="5">
    <source>
        <dbReference type="ARBA" id="ARBA00022692"/>
    </source>
</evidence>
<evidence type="ECO:0000256" key="2">
    <source>
        <dbReference type="ARBA" id="ARBA00007049"/>
    </source>
</evidence>
<protein>
    <recommendedName>
        <fullName evidence="13">Membrane protein of ER body-like protein</fullName>
    </recommendedName>
</protein>
<keyword evidence="3" id="KW-0406">Ion transport</keyword>
<comment type="caution">
    <text evidence="11">The sequence shown here is derived from an EMBL/GenBank/DDBJ whole genome shotgun (WGS) entry which is preliminary data.</text>
</comment>
<evidence type="ECO:0000256" key="9">
    <source>
        <dbReference type="SAM" id="MobiDB-lite"/>
    </source>
</evidence>
<evidence type="ECO:0000313" key="11">
    <source>
        <dbReference type="EMBL" id="MCD7456077.1"/>
    </source>
</evidence>
<gene>
    <name evidence="11" type="ORF">HAX54_030604</name>
</gene>
<evidence type="ECO:0008006" key="13">
    <source>
        <dbReference type="Google" id="ProtNLM"/>
    </source>
</evidence>
<feature type="compositionally biased region" description="Low complexity" evidence="9">
    <location>
        <begin position="219"/>
        <end position="230"/>
    </location>
</feature>
<reference evidence="11 12" key="1">
    <citation type="journal article" date="2021" name="BMC Genomics">
        <title>Datura genome reveals duplications of psychoactive alkaloid biosynthetic genes and high mutation rate following tissue culture.</title>
        <authorList>
            <person name="Rajewski A."/>
            <person name="Carter-House D."/>
            <person name="Stajich J."/>
            <person name="Litt A."/>
        </authorList>
    </citation>
    <scope>NUCLEOTIDE SEQUENCE [LARGE SCALE GENOMIC DNA]</scope>
    <source>
        <strain evidence="11">AR-01</strain>
    </source>
</reference>
<keyword evidence="3" id="KW-0813">Transport</keyword>
<evidence type="ECO:0000256" key="4">
    <source>
        <dbReference type="ARBA" id="ARBA00022554"/>
    </source>
</evidence>
<dbReference type="PANTHER" id="PTHR38937:SF2">
    <property type="entry name" value="MEMBRANE PROTEIN OF ER BODY-LIKE PROTEIN ISOFORM X1"/>
    <property type="match status" value="1"/>
</dbReference>
<comment type="similarity">
    <text evidence="2">Belongs to the CCC1 family.</text>
</comment>
<proteinExistence type="inferred from homology"/>
<dbReference type="InterPro" id="IPR052843">
    <property type="entry name" value="ER_body_metal_sequester"/>
</dbReference>
<evidence type="ECO:0000256" key="3">
    <source>
        <dbReference type="ARBA" id="ARBA00022496"/>
    </source>
</evidence>
<feature type="transmembrane region" description="Helical" evidence="10">
    <location>
        <begin position="446"/>
        <end position="467"/>
    </location>
</feature>
<feature type="region of interest" description="Disordered" evidence="9">
    <location>
        <begin position="256"/>
        <end position="314"/>
    </location>
</feature>
<evidence type="ECO:0000256" key="7">
    <source>
        <dbReference type="ARBA" id="ARBA00023136"/>
    </source>
</evidence>
<feature type="transmembrane region" description="Helical" evidence="10">
    <location>
        <begin position="410"/>
        <end position="434"/>
    </location>
</feature>
<organism evidence="11 12">
    <name type="scientific">Datura stramonium</name>
    <name type="common">Jimsonweed</name>
    <name type="synonym">Common thornapple</name>
    <dbReference type="NCBI Taxonomy" id="4076"/>
    <lineage>
        <taxon>Eukaryota</taxon>
        <taxon>Viridiplantae</taxon>
        <taxon>Streptophyta</taxon>
        <taxon>Embryophyta</taxon>
        <taxon>Tracheophyta</taxon>
        <taxon>Spermatophyta</taxon>
        <taxon>Magnoliopsida</taxon>
        <taxon>eudicotyledons</taxon>
        <taxon>Gunneridae</taxon>
        <taxon>Pentapetalae</taxon>
        <taxon>asterids</taxon>
        <taxon>lamiids</taxon>
        <taxon>Solanales</taxon>
        <taxon>Solanaceae</taxon>
        <taxon>Solanoideae</taxon>
        <taxon>Datureae</taxon>
        <taxon>Datura</taxon>
    </lineage>
</organism>
<dbReference type="InterPro" id="IPR008217">
    <property type="entry name" value="Ccc1_fam"/>
</dbReference>
<dbReference type="Pfam" id="PF01988">
    <property type="entry name" value="VIT1"/>
    <property type="match status" value="1"/>
</dbReference>
<evidence type="ECO:0000256" key="1">
    <source>
        <dbReference type="ARBA" id="ARBA00004128"/>
    </source>
</evidence>
<evidence type="ECO:0000256" key="8">
    <source>
        <dbReference type="ARBA" id="ARBA00044464"/>
    </source>
</evidence>
<feature type="non-terminal residue" evidence="11">
    <location>
        <position position="1"/>
    </location>
</feature>
<keyword evidence="6 10" id="KW-1133">Transmembrane helix</keyword>
<name>A0ABS8SBD6_DATST</name>
<evidence type="ECO:0000256" key="6">
    <source>
        <dbReference type="ARBA" id="ARBA00022989"/>
    </source>
</evidence>
<evidence type="ECO:0000313" key="12">
    <source>
        <dbReference type="Proteomes" id="UP000823775"/>
    </source>
</evidence>